<keyword evidence="2" id="KW-1185">Reference proteome</keyword>
<name>A0AAD4KSY8_9EURO</name>
<dbReference type="RefSeq" id="XP_046071238.1">
    <property type="nucleotide sequence ID" value="XM_046220532.1"/>
</dbReference>
<evidence type="ECO:0000313" key="2">
    <source>
        <dbReference type="Proteomes" id="UP001201262"/>
    </source>
</evidence>
<gene>
    <name evidence="1" type="ORF">BGW36DRAFT_428316</name>
</gene>
<evidence type="ECO:0000313" key="1">
    <source>
        <dbReference type="EMBL" id="KAH8696300.1"/>
    </source>
</evidence>
<organism evidence="1 2">
    <name type="scientific">Talaromyces proteolyticus</name>
    <dbReference type="NCBI Taxonomy" id="1131652"/>
    <lineage>
        <taxon>Eukaryota</taxon>
        <taxon>Fungi</taxon>
        <taxon>Dikarya</taxon>
        <taxon>Ascomycota</taxon>
        <taxon>Pezizomycotina</taxon>
        <taxon>Eurotiomycetes</taxon>
        <taxon>Eurotiomycetidae</taxon>
        <taxon>Eurotiales</taxon>
        <taxon>Trichocomaceae</taxon>
        <taxon>Talaromyces</taxon>
        <taxon>Talaromyces sect. Bacilispori</taxon>
    </lineage>
</organism>
<proteinExistence type="predicted"/>
<dbReference type="GeneID" id="70250819"/>
<comment type="caution">
    <text evidence="1">The sequence shown here is derived from an EMBL/GenBank/DDBJ whole genome shotgun (WGS) entry which is preliminary data.</text>
</comment>
<dbReference type="Proteomes" id="UP001201262">
    <property type="component" value="Unassembled WGS sequence"/>
</dbReference>
<dbReference type="AlphaFoldDB" id="A0AAD4KSY8"/>
<sequence>MTTSLAHGFLALTAGSSAMGWNLLERIAKASSFYVRSLLTPSDRRQIAVTRTPTPDDAQTVVKRHRLNTRCPVEQMQSNISAATLVSRIGAKINGIVASFLAR</sequence>
<protein>
    <submittedName>
        <fullName evidence="1">Uncharacterized protein</fullName>
    </submittedName>
</protein>
<reference evidence="1" key="1">
    <citation type="submission" date="2021-12" db="EMBL/GenBank/DDBJ databases">
        <title>Convergent genome expansion in fungi linked to evolution of root-endophyte symbiosis.</title>
        <authorList>
            <consortium name="DOE Joint Genome Institute"/>
            <person name="Ke Y.-H."/>
            <person name="Bonito G."/>
            <person name="Liao H.-L."/>
            <person name="Looney B."/>
            <person name="Rojas-Flechas A."/>
            <person name="Nash J."/>
            <person name="Hameed K."/>
            <person name="Schadt C."/>
            <person name="Martin F."/>
            <person name="Crous P.W."/>
            <person name="Miettinen O."/>
            <person name="Magnuson J.K."/>
            <person name="Labbe J."/>
            <person name="Jacobson D."/>
            <person name="Doktycz M.J."/>
            <person name="Veneault-Fourrey C."/>
            <person name="Kuo A."/>
            <person name="Mondo S."/>
            <person name="Calhoun S."/>
            <person name="Riley R."/>
            <person name="Ohm R."/>
            <person name="LaButti K."/>
            <person name="Andreopoulos B."/>
            <person name="Pangilinan J."/>
            <person name="Nolan M."/>
            <person name="Tritt A."/>
            <person name="Clum A."/>
            <person name="Lipzen A."/>
            <person name="Daum C."/>
            <person name="Barry K."/>
            <person name="Grigoriev I.V."/>
            <person name="Vilgalys R."/>
        </authorList>
    </citation>
    <scope>NUCLEOTIDE SEQUENCE</scope>
    <source>
        <strain evidence="1">PMI_201</strain>
    </source>
</reference>
<dbReference type="EMBL" id="JAJTJA010000007">
    <property type="protein sequence ID" value="KAH8696300.1"/>
    <property type="molecule type" value="Genomic_DNA"/>
</dbReference>
<accession>A0AAD4KSY8</accession>